<feature type="compositionally biased region" description="Basic and acidic residues" evidence="1">
    <location>
        <begin position="623"/>
        <end position="647"/>
    </location>
</feature>
<evidence type="ECO:0000256" key="1">
    <source>
        <dbReference type="SAM" id="MobiDB-lite"/>
    </source>
</evidence>
<feature type="compositionally biased region" description="Low complexity" evidence="1">
    <location>
        <begin position="842"/>
        <end position="863"/>
    </location>
</feature>
<feature type="compositionally biased region" description="Low complexity" evidence="1">
    <location>
        <begin position="44"/>
        <end position="55"/>
    </location>
</feature>
<feature type="compositionally biased region" description="Acidic residues" evidence="1">
    <location>
        <begin position="1"/>
        <end position="10"/>
    </location>
</feature>
<dbReference type="EMBL" id="KU257988">
    <property type="protein sequence ID" value="ARO50097.1"/>
    <property type="molecule type" value="Genomic_DNA"/>
</dbReference>
<feature type="region of interest" description="Disordered" evidence="1">
    <location>
        <begin position="321"/>
        <end position="346"/>
    </location>
</feature>
<sequence length="960" mass="103777">MEAESSEEGNDGIPAASRPMLQQEATGALQPERLPSRPNPGQPLLLATGLGYGTASRGRAGSIPPTPRGPQLALRPILPAGRTMEGSPPAPQPLQPLLRYAASSHLDAFAAGHSDAVLQAPEPRYLDADAYAGPLPPVPEERLRRAMTAPQLVLRAVRPLYDRPDSPGAPGAAGAAWPEGSASLLDLHQQLALPLAAAAAALPPGGALQRGGSREAAWWAPQLGSHGAGVGLMPLPPPAQHAQLQEYRQLQQQARQLGESGTLGLPLKGVIGMEHLGGNRGVEEAGRIQAIPASPTGLFPVAELPAGPIEVTVAVRVGAGGGRRHRTLGGRSQDDDSRSGYTRGPSSGVFDVPRYLAGRDCIHNGSRWMSRSHFEKVGGSKMAKWYRSIRVLPDLEPLGEWLERHNMPVTKGPARRSRKRAADSGDEQAFGQDPDAADSPEAAGGIEVAPATAVAVIATGEPEPGGMPDLLAEQLLLHKVSANSGDRRFLQRLWNTLPQSQQYMLPQPEQADGAGRTPGDTYAVPMRGAGGLAPAAPVGGEKGFGAAAAYPRDARGPELQGMLGDDVQEAAEVATLRWRFRQTDRAQGASTVAPKPSPITPPMQLALQWADPQRDNVAPTLSRPDRDREREPDRDRHPAPRQQDMHRLRPSRGAGGADGAGAEEDMDFDTGPLPDNRRDAAPHSHTPLLDTRIRRVHQLGAEGPRMSSGSDEQHRYDEDQAPLAGQQRQEWRQQRDVAPSPSLALQGFAAGRMSSRDAPARPTPFLYSVPAPPGLQYYRSTPGQGDVRAQEGSHVTGTMAFEPGAHRQRRQRPMPGEVDEEAWRETYQQLQQHHPQQRHSRQQQPHATLPLSLQPHQQQLELPQHTDVDDYTVRQSIARQRGHQRHSSAAEGGEEAWEDVSFSGPSPNPQHYRPPRPAFYTYAARPMGRDGPWRDPRPPLRGAQPQPMEWPRNTEEQPPK</sequence>
<gene>
    <name evidence="2" type="primary">regA</name>
</gene>
<proteinExistence type="predicted"/>
<dbReference type="AlphaFoldDB" id="A0A1W6R6P2"/>
<name>A0A1W6R6P2_9CHLO</name>
<evidence type="ECO:0000313" key="2">
    <source>
        <dbReference type="EMBL" id="ARO50097.1"/>
    </source>
</evidence>
<feature type="compositionally biased region" description="Basic and acidic residues" evidence="1">
    <location>
        <begin position="927"/>
        <end position="938"/>
    </location>
</feature>
<organism evidence="2">
    <name type="scientific">Yamagishiella unicocca</name>
    <dbReference type="NCBI Taxonomy" id="51707"/>
    <lineage>
        <taxon>Eukaryota</taxon>
        <taxon>Viridiplantae</taxon>
        <taxon>Chlorophyta</taxon>
        <taxon>core chlorophytes</taxon>
        <taxon>Chlorophyceae</taxon>
        <taxon>CS clade</taxon>
        <taxon>Chlamydomonadales</taxon>
        <taxon>Volvocaceae</taxon>
        <taxon>Yamagishiella</taxon>
    </lineage>
</organism>
<feature type="region of interest" description="Disordered" evidence="1">
    <location>
        <begin position="777"/>
        <end position="960"/>
    </location>
</feature>
<reference evidence="2" key="1">
    <citation type="journal article" date="2017" name="J. Evol. Biol.">
        <title>Genetic Basis for Soma is Present in Undifferentiated Volvocine Green Algae.</title>
        <authorList>
            <person name="Grochau-Wright Z.I."/>
            <person name="Hanschen E.R."/>
            <person name="Ferris P.J."/>
            <person name="Hamaji T."/>
            <person name="Nozaki H."/>
            <person name="Olson B.J.S.C."/>
            <person name="Michod R.E."/>
        </authorList>
    </citation>
    <scope>NUCLEOTIDE SEQUENCE</scope>
    <source>
        <strain evidence="2">NIES 1861</strain>
    </source>
</reference>
<protein>
    <submittedName>
        <fullName evidence="2">RegA</fullName>
    </submittedName>
</protein>
<feature type="region of interest" description="Disordered" evidence="1">
    <location>
        <begin position="1"/>
        <end position="72"/>
    </location>
</feature>
<feature type="region of interest" description="Disordered" evidence="1">
    <location>
        <begin position="582"/>
        <end position="740"/>
    </location>
</feature>
<accession>A0A1W6R6P2</accession>
<feature type="region of interest" description="Disordered" evidence="1">
    <location>
        <begin position="409"/>
        <end position="442"/>
    </location>
</feature>